<dbReference type="AlphaFoldDB" id="A0A0R2I4Z8"/>
<dbReference type="Proteomes" id="UP000051658">
    <property type="component" value="Unassembled WGS sequence"/>
</dbReference>
<dbReference type="InterPro" id="IPR014330">
    <property type="entry name" value="RNA-bd_S4-rel_YaaA"/>
</dbReference>
<evidence type="ECO:0000313" key="2">
    <source>
        <dbReference type="EMBL" id="KRN57525.1"/>
    </source>
</evidence>
<name>A0A0R2I4Z8_CARDV</name>
<proteinExistence type="predicted"/>
<evidence type="ECO:0000256" key="1">
    <source>
        <dbReference type="PROSITE-ProRule" id="PRU00182"/>
    </source>
</evidence>
<gene>
    <name evidence="2" type="ORF">IV74_GL000044</name>
</gene>
<dbReference type="PATRIC" id="fig|1449336.4.peg.44"/>
<dbReference type="PROSITE" id="PS50889">
    <property type="entry name" value="S4"/>
    <property type="match status" value="1"/>
</dbReference>
<protein>
    <submittedName>
        <fullName evidence="2">Uncharacterized protein</fullName>
    </submittedName>
</protein>
<dbReference type="InterPro" id="IPR036986">
    <property type="entry name" value="S4_RNA-bd_sf"/>
</dbReference>
<dbReference type="eggNOG" id="COG2501">
    <property type="taxonomic scope" value="Bacteria"/>
</dbReference>
<keyword evidence="1" id="KW-0694">RNA-binding</keyword>
<dbReference type="Gene3D" id="3.10.290.10">
    <property type="entry name" value="RNA-binding S4 domain"/>
    <property type="match status" value="1"/>
</dbReference>
<comment type="caution">
    <text evidence="2">The sequence shown here is derived from an EMBL/GenBank/DDBJ whole genome shotgun (WGS) entry which is preliminary data.</text>
</comment>
<reference evidence="2 3" key="1">
    <citation type="journal article" date="2015" name="Genome Announc.">
        <title>Expanding the biotechnology potential of lactobacilli through comparative genomics of 213 strains and associated genera.</title>
        <authorList>
            <person name="Sun Z."/>
            <person name="Harris H.M."/>
            <person name="McCann A."/>
            <person name="Guo C."/>
            <person name="Argimon S."/>
            <person name="Zhang W."/>
            <person name="Yang X."/>
            <person name="Jeffery I.B."/>
            <person name="Cooney J.C."/>
            <person name="Kagawa T.F."/>
            <person name="Liu W."/>
            <person name="Song Y."/>
            <person name="Salvetti E."/>
            <person name="Wrobel A."/>
            <person name="Rasinkangas P."/>
            <person name="Parkhill J."/>
            <person name="Rea M.C."/>
            <person name="O'Sullivan O."/>
            <person name="Ritari J."/>
            <person name="Douillard F.P."/>
            <person name="Paul Ross R."/>
            <person name="Yang R."/>
            <person name="Briner A.E."/>
            <person name="Felis G.E."/>
            <person name="de Vos W.M."/>
            <person name="Barrangou R."/>
            <person name="Klaenhammer T.R."/>
            <person name="Caufield P.W."/>
            <person name="Cui Y."/>
            <person name="Zhang H."/>
            <person name="O'Toole P.W."/>
        </authorList>
    </citation>
    <scope>NUCLEOTIDE SEQUENCE [LARGE SCALE GENOMIC DNA]</scope>
    <source>
        <strain evidence="2 3">DSM 20623</strain>
    </source>
</reference>
<dbReference type="NCBIfam" id="TIGR02988">
    <property type="entry name" value="YaaA_near_RecF"/>
    <property type="match status" value="1"/>
</dbReference>
<evidence type="ECO:0000313" key="3">
    <source>
        <dbReference type="Proteomes" id="UP000051658"/>
    </source>
</evidence>
<dbReference type="Pfam" id="PF13275">
    <property type="entry name" value="S4_2"/>
    <property type="match status" value="1"/>
</dbReference>
<sequence>MDWQTIHAYFIEKQVNQVKQAVLIDSEFITLGKLLKHIDVISSGGMAKWYLAEHTVLLDNEIENRRGKKIYPGSVVEIPEVGSFFVQSEKETTEEEL</sequence>
<dbReference type="GO" id="GO:0003723">
    <property type="term" value="F:RNA binding"/>
    <property type="evidence" value="ECO:0007669"/>
    <property type="project" value="UniProtKB-KW"/>
</dbReference>
<organism evidence="2 3">
    <name type="scientific">Carnobacterium divergens DSM 20623</name>
    <dbReference type="NCBI Taxonomy" id="1449336"/>
    <lineage>
        <taxon>Bacteria</taxon>
        <taxon>Bacillati</taxon>
        <taxon>Bacillota</taxon>
        <taxon>Bacilli</taxon>
        <taxon>Lactobacillales</taxon>
        <taxon>Carnobacteriaceae</taxon>
        <taxon>Carnobacterium</taxon>
    </lineage>
</organism>
<keyword evidence="3" id="KW-1185">Reference proteome</keyword>
<dbReference type="EMBL" id="JQBS01000006">
    <property type="protein sequence ID" value="KRN57525.1"/>
    <property type="molecule type" value="Genomic_DNA"/>
</dbReference>
<accession>A0A0R2I4Z8</accession>
<dbReference type="SUPFAM" id="SSF55174">
    <property type="entry name" value="Alpha-L RNA-binding motif"/>
    <property type="match status" value="1"/>
</dbReference>